<reference evidence="2" key="1">
    <citation type="submission" date="2021-01" db="EMBL/GenBank/DDBJ databases">
        <title>Whole genome shotgun sequence of Rugosimonospora africana NBRC 104875.</title>
        <authorList>
            <person name="Komaki H."/>
            <person name="Tamura T."/>
        </authorList>
    </citation>
    <scope>NUCLEOTIDE SEQUENCE</scope>
    <source>
        <strain evidence="2">NBRC 104875</strain>
    </source>
</reference>
<dbReference type="GO" id="GO:0003677">
    <property type="term" value="F:DNA binding"/>
    <property type="evidence" value="ECO:0007669"/>
    <property type="project" value="InterPro"/>
</dbReference>
<feature type="coiled-coil region" evidence="1">
    <location>
        <begin position="13"/>
        <end position="40"/>
    </location>
</feature>
<keyword evidence="3" id="KW-1185">Reference proteome</keyword>
<gene>
    <name evidence="2" type="ORF">Raf01_05710</name>
</gene>
<keyword evidence="1" id="KW-0175">Coiled coil</keyword>
<dbReference type="InterPro" id="IPR036894">
    <property type="entry name" value="YbaB-like_sf"/>
</dbReference>
<evidence type="ECO:0008006" key="4">
    <source>
        <dbReference type="Google" id="ProtNLM"/>
    </source>
</evidence>
<proteinExistence type="predicted"/>
<accession>A0A8J3VML5</accession>
<evidence type="ECO:0000313" key="2">
    <source>
        <dbReference type="EMBL" id="GIH12399.1"/>
    </source>
</evidence>
<organism evidence="2 3">
    <name type="scientific">Rugosimonospora africana</name>
    <dbReference type="NCBI Taxonomy" id="556532"/>
    <lineage>
        <taxon>Bacteria</taxon>
        <taxon>Bacillati</taxon>
        <taxon>Actinomycetota</taxon>
        <taxon>Actinomycetes</taxon>
        <taxon>Micromonosporales</taxon>
        <taxon>Micromonosporaceae</taxon>
        <taxon>Rugosimonospora</taxon>
    </lineage>
</organism>
<evidence type="ECO:0000313" key="3">
    <source>
        <dbReference type="Proteomes" id="UP000642748"/>
    </source>
</evidence>
<protein>
    <recommendedName>
        <fullName evidence="4">YbaB/EbfC DNA-binding family protein</fullName>
    </recommendedName>
</protein>
<dbReference type="Gene3D" id="3.30.1310.10">
    <property type="entry name" value="Nucleoid-associated protein YbaB-like domain"/>
    <property type="match status" value="1"/>
</dbReference>
<comment type="caution">
    <text evidence="2">The sequence shown here is derived from an EMBL/GenBank/DDBJ whole genome shotgun (WGS) entry which is preliminary data.</text>
</comment>
<dbReference type="SUPFAM" id="SSF82607">
    <property type="entry name" value="YbaB-like"/>
    <property type="match status" value="1"/>
</dbReference>
<dbReference type="Proteomes" id="UP000642748">
    <property type="component" value="Unassembled WGS sequence"/>
</dbReference>
<dbReference type="AlphaFoldDB" id="A0A8J3VML5"/>
<name>A0A8J3VML5_9ACTN</name>
<dbReference type="EMBL" id="BONZ01000006">
    <property type="protein sequence ID" value="GIH12399.1"/>
    <property type="molecule type" value="Genomic_DNA"/>
</dbReference>
<dbReference type="Pfam" id="PF02575">
    <property type="entry name" value="YbaB_DNA_bd"/>
    <property type="match status" value="1"/>
</dbReference>
<sequence length="115" mass="12692">MTLMGREIDEHFIEEAIERYQRLDARLAEFEKAVRTAEVTVSSPDGLVEVVVTADGAIRDVTVTGDLTGRTNAELSRSIRQAVSAAADAAAWARTTLHAETFSEYRPLRRADGDR</sequence>
<evidence type="ECO:0000256" key="1">
    <source>
        <dbReference type="SAM" id="Coils"/>
    </source>
</evidence>
<dbReference type="InterPro" id="IPR004401">
    <property type="entry name" value="YbaB/EbfC"/>
</dbReference>